<dbReference type="InterPro" id="IPR050194">
    <property type="entry name" value="Glycosyltransferase_grp1"/>
</dbReference>
<keyword evidence="4" id="KW-0808">Transferase</keyword>
<feature type="coiled-coil region" evidence="1">
    <location>
        <begin position="344"/>
        <end position="371"/>
    </location>
</feature>
<feature type="domain" description="Glycosyltransferase subfamily 4-like N-terminal" evidence="3">
    <location>
        <begin position="28"/>
        <end position="177"/>
    </location>
</feature>
<accession>A0ABX1VFS7</accession>
<evidence type="ECO:0000259" key="2">
    <source>
        <dbReference type="Pfam" id="PF00534"/>
    </source>
</evidence>
<dbReference type="EC" id="2.4.1.250" evidence="4"/>
<protein>
    <submittedName>
        <fullName evidence="4">D-inositol-3-phosphate glycosyltransferase</fullName>
        <ecNumber evidence="4">2.4.1.250</ecNumber>
    </submittedName>
</protein>
<evidence type="ECO:0000259" key="3">
    <source>
        <dbReference type="Pfam" id="PF13579"/>
    </source>
</evidence>
<sequence length="407" mass="43830">MSGPPVKTAFVTSHPIQYQIPVFRELFADSGIDLTVLFCHLPNAAAQGDGFGVAFEWDLPLLEGYRYEVLENVASEPSVTRFAGCDTPGVRDVLRRGGYDAVVVNGWNVKAMLQTRFACHRLGIPCVVRGEANDLRIRPWWVRRIQSLLVNRYAACCPIGTASRAFYQARGVPDRRLFNAPYCVENDRFAGAAAASTVGEARARFGLPEDRMVALFSGKFETKKRPLDFLKALAAVADAGAAAPHALLVGDGPLRGECEAFAHARALPATFAGFVNQSEIPLAYRAADVLVLPSDAGETWGLVVNEAMACGRPAIVSDRVGCGPDLIEAEGAHATGAIFPLGDVPRLAQLLSDLEQDRDRLRRMGAAARERVARYSPATAAEGLAAAVQSVSDRTVKKRPTAPRRSG</sequence>
<comment type="caution">
    <text evidence="4">The sequence shown here is derived from an EMBL/GenBank/DDBJ whole genome shotgun (WGS) entry which is preliminary data.</text>
</comment>
<dbReference type="InterPro" id="IPR001296">
    <property type="entry name" value="Glyco_trans_1"/>
</dbReference>
<dbReference type="EMBL" id="WTPX01000075">
    <property type="protein sequence ID" value="NNJ26390.1"/>
    <property type="molecule type" value="Genomic_DNA"/>
</dbReference>
<proteinExistence type="predicted"/>
<dbReference type="Proteomes" id="UP000609651">
    <property type="component" value="Unassembled WGS sequence"/>
</dbReference>
<dbReference type="SUPFAM" id="SSF53756">
    <property type="entry name" value="UDP-Glycosyltransferase/glycogen phosphorylase"/>
    <property type="match status" value="1"/>
</dbReference>
<reference evidence="4 5" key="1">
    <citation type="journal article" date="2020" name="Syst. Appl. Microbiol.">
        <title>Alienimonas chondri sp. nov., a novel planctomycete isolated from the biofilm of the red alga Chondrus crispus.</title>
        <authorList>
            <person name="Vitorino I."/>
            <person name="Albuquerque L."/>
            <person name="Wiegand S."/>
            <person name="Kallscheuer N."/>
            <person name="da Costa M.S."/>
            <person name="Lobo-da-Cunha A."/>
            <person name="Jogler C."/>
            <person name="Lage O.M."/>
        </authorList>
    </citation>
    <scope>NUCLEOTIDE SEQUENCE [LARGE SCALE GENOMIC DNA]</scope>
    <source>
        <strain evidence="4 5">LzC2</strain>
    </source>
</reference>
<dbReference type="CDD" id="cd03801">
    <property type="entry name" value="GT4_PimA-like"/>
    <property type="match status" value="1"/>
</dbReference>
<evidence type="ECO:0000313" key="5">
    <source>
        <dbReference type="Proteomes" id="UP000609651"/>
    </source>
</evidence>
<dbReference type="PANTHER" id="PTHR45947">
    <property type="entry name" value="SULFOQUINOVOSYL TRANSFERASE SQD2"/>
    <property type="match status" value="1"/>
</dbReference>
<dbReference type="InterPro" id="IPR028098">
    <property type="entry name" value="Glyco_trans_4-like_N"/>
</dbReference>
<evidence type="ECO:0000256" key="1">
    <source>
        <dbReference type="SAM" id="Coils"/>
    </source>
</evidence>
<name>A0ABX1VFS7_9PLAN</name>
<gene>
    <name evidence="4" type="primary">mshA_11</name>
    <name evidence="4" type="ORF">LzC2_24730</name>
</gene>
<dbReference type="Gene3D" id="3.40.50.2000">
    <property type="entry name" value="Glycogen Phosphorylase B"/>
    <property type="match status" value="2"/>
</dbReference>
<dbReference type="PANTHER" id="PTHR45947:SF3">
    <property type="entry name" value="SULFOQUINOVOSYL TRANSFERASE SQD2"/>
    <property type="match status" value="1"/>
</dbReference>
<evidence type="ECO:0000313" key="4">
    <source>
        <dbReference type="EMBL" id="NNJ26390.1"/>
    </source>
</evidence>
<dbReference type="Pfam" id="PF00534">
    <property type="entry name" value="Glycos_transf_1"/>
    <property type="match status" value="1"/>
</dbReference>
<dbReference type="RefSeq" id="WP_171187373.1">
    <property type="nucleotide sequence ID" value="NZ_WTPX01000075.1"/>
</dbReference>
<feature type="domain" description="Glycosyl transferase family 1" evidence="2">
    <location>
        <begin position="200"/>
        <end position="371"/>
    </location>
</feature>
<keyword evidence="1" id="KW-0175">Coiled coil</keyword>
<dbReference type="GO" id="GO:0102710">
    <property type="term" value="F:D-inositol-3-phosphate glycosyltransferase activity"/>
    <property type="evidence" value="ECO:0007669"/>
    <property type="project" value="UniProtKB-EC"/>
</dbReference>
<dbReference type="Pfam" id="PF13579">
    <property type="entry name" value="Glyco_trans_4_4"/>
    <property type="match status" value="1"/>
</dbReference>
<organism evidence="4 5">
    <name type="scientific">Alienimonas chondri</name>
    <dbReference type="NCBI Taxonomy" id="2681879"/>
    <lineage>
        <taxon>Bacteria</taxon>
        <taxon>Pseudomonadati</taxon>
        <taxon>Planctomycetota</taxon>
        <taxon>Planctomycetia</taxon>
        <taxon>Planctomycetales</taxon>
        <taxon>Planctomycetaceae</taxon>
        <taxon>Alienimonas</taxon>
    </lineage>
</organism>
<keyword evidence="4" id="KW-0328">Glycosyltransferase</keyword>
<keyword evidence="5" id="KW-1185">Reference proteome</keyword>